<comment type="caution">
    <text evidence="2">The sequence shown here is derived from an EMBL/GenBank/DDBJ whole genome shotgun (WGS) entry which is preliminary data.</text>
</comment>
<name>A0AAV7P003_PLEWA</name>
<evidence type="ECO:0000313" key="3">
    <source>
        <dbReference type="Proteomes" id="UP001066276"/>
    </source>
</evidence>
<keyword evidence="3" id="KW-1185">Reference proteome</keyword>
<dbReference type="AlphaFoldDB" id="A0AAV7P003"/>
<feature type="region of interest" description="Disordered" evidence="1">
    <location>
        <begin position="1"/>
        <end position="27"/>
    </location>
</feature>
<accession>A0AAV7P003</accession>
<feature type="compositionally biased region" description="Basic and acidic residues" evidence="1">
    <location>
        <begin position="1"/>
        <end position="14"/>
    </location>
</feature>
<evidence type="ECO:0000256" key="1">
    <source>
        <dbReference type="SAM" id="MobiDB-lite"/>
    </source>
</evidence>
<dbReference type="EMBL" id="JANPWB010000012">
    <property type="protein sequence ID" value="KAJ1121079.1"/>
    <property type="molecule type" value="Genomic_DNA"/>
</dbReference>
<reference evidence="2" key="1">
    <citation type="journal article" date="2022" name="bioRxiv">
        <title>Sequencing and chromosome-scale assembly of the giantPleurodeles waltlgenome.</title>
        <authorList>
            <person name="Brown T."/>
            <person name="Elewa A."/>
            <person name="Iarovenko S."/>
            <person name="Subramanian E."/>
            <person name="Araus A.J."/>
            <person name="Petzold A."/>
            <person name="Susuki M."/>
            <person name="Suzuki K.-i.T."/>
            <person name="Hayashi T."/>
            <person name="Toyoda A."/>
            <person name="Oliveira C."/>
            <person name="Osipova E."/>
            <person name="Leigh N.D."/>
            <person name="Simon A."/>
            <person name="Yun M.H."/>
        </authorList>
    </citation>
    <scope>NUCLEOTIDE SEQUENCE</scope>
    <source>
        <strain evidence="2">20211129_DDA</strain>
        <tissue evidence="2">Liver</tissue>
    </source>
</reference>
<protein>
    <submittedName>
        <fullName evidence="2">Uncharacterized protein</fullName>
    </submittedName>
</protein>
<gene>
    <name evidence="2" type="ORF">NDU88_009207</name>
</gene>
<evidence type="ECO:0000313" key="2">
    <source>
        <dbReference type="EMBL" id="KAJ1121079.1"/>
    </source>
</evidence>
<sequence>MAQERTASDARSPRDQATMMPLEGDDPLYPELPRSRSLFCEGEFLRLDQVLEEFKKQGSGWGPNGGSPRPAPIIQVYRRLETKPLQVVRLKHVTVRDRFLDILEDGRIRGWDRPFLLNGEPRPLRVSCWAVHLPPPDLDNLKRRRLRKFAWVVGPQVRASMRGLSPQEDGELQDMMANSPALSPESPYGNFRFCFRIKELLTAYQLQLCGGRRPVLRVLGTEAYTLEVVHWVLIHSPHCRDFDHLPTLDPQGPFGRAGVITWSPESLSDRFTWQLSGGALKKKRLAQSRGETVQTYERWLWNNAAFAFHLPGCSGLHLGRRDLLDHVEACKKRGDSSRVLRHPRDRYVSKREAQRLIEEQRARL</sequence>
<organism evidence="2 3">
    <name type="scientific">Pleurodeles waltl</name>
    <name type="common">Iberian ribbed newt</name>
    <dbReference type="NCBI Taxonomy" id="8319"/>
    <lineage>
        <taxon>Eukaryota</taxon>
        <taxon>Metazoa</taxon>
        <taxon>Chordata</taxon>
        <taxon>Craniata</taxon>
        <taxon>Vertebrata</taxon>
        <taxon>Euteleostomi</taxon>
        <taxon>Amphibia</taxon>
        <taxon>Batrachia</taxon>
        <taxon>Caudata</taxon>
        <taxon>Salamandroidea</taxon>
        <taxon>Salamandridae</taxon>
        <taxon>Pleurodelinae</taxon>
        <taxon>Pleurodeles</taxon>
    </lineage>
</organism>
<proteinExistence type="predicted"/>
<dbReference type="Proteomes" id="UP001066276">
    <property type="component" value="Chromosome 8"/>
</dbReference>